<keyword evidence="1" id="KW-0808">Transferase</keyword>
<dbReference type="SUPFAM" id="SSF47616">
    <property type="entry name" value="GST C-terminal domain-like"/>
    <property type="match status" value="1"/>
</dbReference>
<name>A0A6C0Y9B5_9GAMM</name>
<evidence type="ECO:0000313" key="2">
    <source>
        <dbReference type="Proteomes" id="UP000503440"/>
    </source>
</evidence>
<accession>A0A6C0Y9B5</accession>
<dbReference type="Pfam" id="PF13409">
    <property type="entry name" value="GST_N_2"/>
    <property type="match status" value="1"/>
</dbReference>
<dbReference type="InterPro" id="IPR040079">
    <property type="entry name" value="Glutathione_S-Trfase"/>
</dbReference>
<gene>
    <name evidence="1" type="ORF">FSC09_03975</name>
</gene>
<dbReference type="InterPro" id="IPR036282">
    <property type="entry name" value="Glutathione-S-Trfase_C_sf"/>
</dbReference>
<reference evidence="1 2" key="1">
    <citation type="submission" date="2019-09" db="EMBL/GenBank/DDBJ databases">
        <title>Non-baumannii Acinetobacter spp. carrying blaNDM-1 isolated in China.</title>
        <authorList>
            <person name="Cui C."/>
            <person name="Chen C."/>
            <person name="Sun J."/>
            <person name="Liu Y."/>
        </authorList>
    </citation>
    <scope>NUCLEOTIDE SEQUENCE [LARGE SCALE GENOMIC DNA]</scope>
    <source>
        <strain evidence="1 2">B18</strain>
    </source>
</reference>
<evidence type="ECO:0000313" key="1">
    <source>
        <dbReference type="EMBL" id="QIC69618.1"/>
    </source>
</evidence>
<dbReference type="InterPro" id="IPR004045">
    <property type="entry name" value="Glutathione_S-Trfase_N"/>
</dbReference>
<dbReference type="PANTHER" id="PTHR44051">
    <property type="entry name" value="GLUTATHIONE S-TRANSFERASE-RELATED"/>
    <property type="match status" value="1"/>
</dbReference>
<protein>
    <submittedName>
        <fullName evidence="1">Glutathione S-transferase family protein</fullName>
    </submittedName>
</protein>
<dbReference type="SFLD" id="SFLDG00358">
    <property type="entry name" value="Main_(cytGST)"/>
    <property type="match status" value="1"/>
</dbReference>
<dbReference type="CDD" id="cd03046">
    <property type="entry name" value="GST_N_GTT1_like"/>
    <property type="match status" value="1"/>
</dbReference>
<proteinExistence type="predicted"/>
<dbReference type="SFLD" id="SFLDS00019">
    <property type="entry name" value="Glutathione_Transferase_(cytos"/>
    <property type="match status" value="1"/>
</dbReference>
<dbReference type="Gene3D" id="1.20.1050.10">
    <property type="match status" value="1"/>
</dbReference>
<dbReference type="Gene3D" id="3.40.30.10">
    <property type="entry name" value="Glutaredoxin"/>
    <property type="match status" value="1"/>
</dbReference>
<dbReference type="InterPro" id="IPR036249">
    <property type="entry name" value="Thioredoxin-like_sf"/>
</dbReference>
<dbReference type="PROSITE" id="PS50404">
    <property type="entry name" value="GST_NTER"/>
    <property type="match status" value="1"/>
</dbReference>
<dbReference type="SUPFAM" id="SSF52833">
    <property type="entry name" value="Thioredoxin-like"/>
    <property type="match status" value="1"/>
</dbReference>
<dbReference type="EMBL" id="CP044455">
    <property type="protein sequence ID" value="QIC69618.1"/>
    <property type="molecule type" value="Genomic_DNA"/>
</dbReference>
<dbReference type="PANTHER" id="PTHR44051:SF8">
    <property type="entry name" value="GLUTATHIONE S-TRANSFERASE GSTA"/>
    <property type="match status" value="1"/>
</dbReference>
<dbReference type="GO" id="GO:0016740">
    <property type="term" value="F:transferase activity"/>
    <property type="evidence" value="ECO:0007669"/>
    <property type="project" value="UniProtKB-KW"/>
</dbReference>
<dbReference type="Proteomes" id="UP000503440">
    <property type="component" value="Chromosome"/>
</dbReference>
<dbReference type="AlphaFoldDB" id="A0A6C0Y9B5"/>
<sequence length="205" mass="23768">MQLYTHPQSRGQTLMPLLQELQIQDQIEIIQVSWEDLQQPEYRAINPLGKVPLLVDGPVFISETPAIFAYLADHFFEQGLAPALDDPQRGAYFKWLFFCHGPLTEWIDLSNFQISQAQLEQHKRGLGMGLPEDLMAFLKQGLQQANPYLLGERMSAADLYLAYWLAYAIALKAIPYLEEFRPYLQWMAQRPSLSQVIWFQQLDQH</sequence>
<dbReference type="RefSeq" id="WP_163141473.1">
    <property type="nucleotide sequence ID" value="NZ_CP041291.1"/>
</dbReference>
<organism evidence="1 2">
    <name type="scientific">Acinetobacter indicus</name>
    <dbReference type="NCBI Taxonomy" id="756892"/>
    <lineage>
        <taxon>Bacteria</taxon>
        <taxon>Pseudomonadati</taxon>
        <taxon>Pseudomonadota</taxon>
        <taxon>Gammaproteobacteria</taxon>
        <taxon>Moraxellales</taxon>
        <taxon>Moraxellaceae</taxon>
        <taxon>Acinetobacter</taxon>
    </lineage>
</organism>